<reference evidence="1" key="2">
    <citation type="submission" date="2020-11" db="EMBL/GenBank/DDBJ databases">
        <authorList>
            <person name="McCartney M.A."/>
            <person name="Auch B."/>
            <person name="Kono T."/>
            <person name="Mallez S."/>
            <person name="Becker A."/>
            <person name="Gohl D.M."/>
            <person name="Silverstein K.A.T."/>
            <person name="Koren S."/>
            <person name="Bechman K.B."/>
            <person name="Herman A."/>
            <person name="Abrahante J.E."/>
            <person name="Garbe J."/>
        </authorList>
    </citation>
    <scope>NUCLEOTIDE SEQUENCE</scope>
    <source>
        <strain evidence="1">Duluth1</strain>
        <tissue evidence="1">Whole animal</tissue>
    </source>
</reference>
<protein>
    <submittedName>
        <fullName evidence="1">Uncharacterized protein</fullName>
    </submittedName>
</protein>
<evidence type="ECO:0000313" key="2">
    <source>
        <dbReference type="Proteomes" id="UP000828390"/>
    </source>
</evidence>
<dbReference type="EMBL" id="JAIWYP010000011">
    <property type="protein sequence ID" value="KAH3733487.1"/>
    <property type="molecule type" value="Genomic_DNA"/>
</dbReference>
<comment type="caution">
    <text evidence="1">The sequence shown here is derived from an EMBL/GenBank/DDBJ whole genome shotgun (WGS) entry which is preliminary data.</text>
</comment>
<gene>
    <name evidence="1" type="ORF">DPMN_039915</name>
</gene>
<accession>A0A9D4CU89</accession>
<organism evidence="1 2">
    <name type="scientific">Dreissena polymorpha</name>
    <name type="common">Zebra mussel</name>
    <name type="synonym">Mytilus polymorpha</name>
    <dbReference type="NCBI Taxonomy" id="45954"/>
    <lineage>
        <taxon>Eukaryota</taxon>
        <taxon>Metazoa</taxon>
        <taxon>Spiralia</taxon>
        <taxon>Lophotrochozoa</taxon>
        <taxon>Mollusca</taxon>
        <taxon>Bivalvia</taxon>
        <taxon>Autobranchia</taxon>
        <taxon>Heteroconchia</taxon>
        <taxon>Euheterodonta</taxon>
        <taxon>Imparidentia</taxon>
        <taxon>Neoheterodontei</taxon>
        <taxon>Myida</taxon>
        <taxon>Dreissenoidea</taxon>
        <taxon>Dreissenidae</taxon>
        <taxon>Dreissena</taxon>
    </lineage>
</organism>
<keyword evidence="2" id="KW-1185">Reference proteome</keyword>
<name>A0A9D4CU89_DREPO</name>
<reference evidence="1" key="1">
    <citation type="journal article" date="2019" name="bioRxiv">
        <title>The Genome of the Zebra Mussel, Dreissena polymorpha: A Resource for Invasive Species Research.</title>
        <authorList>
            <person name="McCartney M.A."/>
            <person name="Auch B."/>
            <person name="Kono T."/>
            <person name="Mallez S."/>
            <person name="Zhang Y."/>
            <person name="Obille A."/>
            <person name="Becker A."/>
            <person name="Abrahante J.E."/>
            <person name="Garbe J."/>
            <person name="Badalamenti J.P."/>
            <person name="Herman A."/>
            <person name="Mangelson H."/>
            <person name="Liachko I."/>
            <person name="Sullivan S."/>
            <person name="Sone E.D."/>
            <person name="Koren S."/>
            <person name="Silverstein K.A.T."/>
            <person name="Beckman K.B."/>
            <person name="Gohl D.M."/>
        </authorList>
    </citation>
    <scope>NUCLEOTIDE SEQUENCE</scope>
    <source>
        <strain evidence="1">Duluth1</strain>
        <tissue evidence="1">Whole animal</tissue>
    </source>
</reference>
<sequence>MQQGISISTGWVPIKYPSTVICTMELFLIQHASTVTPGPTQAPRGFCMFSSVTVLDVPF</sequence>
<proteinExistence type="predicted"/>
<evidence type="ECO:0000313" key="1">
    <source>
        <dbReference type="EMBL" id="KAH3733487.1"/>
    </source>
</evidence>
<dbReference type="Proteomes" id="UP000828390">
    <property type="component" value="Unassembled WGS sequence"/>
</dbReference>
<dbReference type="AlphaFoldDB" id="A0A9D4CU89"/>